<dbReference type="RefSeq" id="WP_115469402.1">
    <property type="nucleotide sequence ID" value="NZ_QKRA01000013.1"/>
</dbReference>
<evidence type="ECO:0000313" key="2">
    <source>
        <dbReference type="EMBL" id="RDL42828.1"/>
    </source>
</evidence>
<dbReference type="PANTHER" id="PTHR33164">
    <property type="entry name" value="TRANSCRIPTIONAL REGULATOR, MARR FAMILY"/>
    <property type="match status" value="1"/>
</dbReference>
<dbReference type="InterPro" id="IPR039422">
    <property type="entry name" value="MarR/SlyA-like"/>
</dbReference>
<name>A0A370U512_9GAMM</name>
<reference evidence="2 3" key="1">
    <citation type="submission" date="2018-06" db="EMBL/GenBank/DDBJ databases">
        <title>Marinomonas sp. YLB-05 draft genome sequence.</title>
        <authorList>
            <person name="Yu L."/>
            <person name="Tang X."/>
        </authorList>
    </citation>
    <scope>NUCLEOTIDE SEQUENCE [LARGE SCALE GENOMIC DNA]</scope>
    <source>
        <strain evidence="2 3">YLB-05</strain>
    </source>
</reference>
<organism evidence="2 3">
    <name type="scientific">Marinomonas piezotolerans</name>
    <dbReference type="NCBI Taxonomy" id="2213058"/>
    <lineage>
        <taxon>Bacteria</taxon>
        <taxon>Pseudomonadati</taxon>
        <taxon>Pseudomonadota</taxon>
        <taxon>Gammaproteobacteria</taxon>
        <taxon>Oceanospirillales</taxon>
        <taxon>Oceanospirillaceae</taxon>
        <taxon>Marinomonas</taxon>
    </lineage>
</organism>
<dbReference type="EMBL" id="QKRA01000013">
    <property type="protein sequence ID" value="RDL42828.1"/>
    <property type="molecule type" value="Genomic_DNA"/>
</dbReference>
<dbReference type="PRINTS" id="PR00598">
    <property type="entry name" value="HTHMARR"/>
</dbReference>
<gene>
    <name evidence="2" type="ORF">DN730_17350</name>
</gene>
<feature type="domain" description="HTH marR-type" evidence="1">
    <location>
        <begin position="8"/>
        <end position="141"/>
    </location>
</feature>
<dbReference type="PANTHER" id="PTHR33164:SF43">
    <property type="entry name" value="HTH-TYPE TRANSCRIPTIONAL REPRESSOR YETL"/>
    <property type="match status" value="1"/>
</dbReference>
<protein>
    <submittedName>
        <fullName evidence="2">MarR family transcriptional regulator</fullName>
    </submittedName>
</protein>
<keyword evidence="3" id="KW-1185">Reference proteome</keyword>
<dbReference type="AlphaFoldDB" id="A0A370U512"/>
<proteinExistence type="predicted"/>
<dbReference type="SMART" id="SM00347">
    <property type="entry name" value="HTH_MARR"/>
    <property type="match status" value="1"/>
</dbReference>
<dbReference type="InterPro" id="IPR000835">
    <property type="entry name" value="HTH_MarR-typ"/>
</dbReference>
<evidence type="ECO:0000313" key="3">
    <source>
        <dbReference type="Proteomes" id="UP000254326"/>
    </source>
</evidence>
<dbReference type="InterPro" id="IPR036388">
    <property type="entry name" value="WH-like_DNA-bd_sf"/>
</dbReference>
<evidence type="ECO:0000259" key="1">
    <source>
        <dbReference type="PROSITE" id="PS50995"/>
    </source>
</evidence>
<dbReference type="InterPro" id="IPR036390">
    <property type="entry name" value="WH_DNA-bd_sf"/>
</dbReference>
<dbReference type="Pfam" id="PF12802">
    <property type="entry name" value="MarR_2"/>
    <property type="match status" value="1"/>
</dbReference>
<dbReference type="Proteomes" id="UP000254326">
    <property type="component" value="Unassembled WGS sequence"/>
</dbReference>
<dbReference type="GO" id="GO:0006950">
    <property type="term" value="P:response to stress"/>
    <property type="evidence" value="ECO:0007669"/>
    <property type="project" value="TreeGrafter"/>
</dbReference>
<accession>A0A370U512</accession>
<sequence>MDSDGAVFTKIVLAIFKVSGALNLEGDRMSEEFGLSSARWKIMGAIEKSDVLLTVPEIGRAMGQSRQASQRIVDVMAKDGLVKFIDNPNHKRAKHIALTVEGKRIYDLLDHRQALWATEVATKLTRDELDITYNTIQKMVKYFDK</sequence>
<comment type="caution">
    <text evidence="2">The sequence shown here is derived from an EMBL/GenBank/DDBJ whole genome shotgun (WGS) entry which is preliminary data.</text>
</comment>
<dbReference type="PROSITE" id="PS50995">
    <property type="entry name" value="HTH_MARR_2"/>
    <property type="match status" value="1"/>
</dbReference>
<dbReference type="SUPFAM" id="SSF46785">
    <property type="entry name" value="Winged helix' DNA-binding domain"/>
    <property type="match status" value="1"/>
</dbReference>
<dbReference type="GO" id="GO:0003700">
    <property type="term" value="F:DNA-binding transcription factor activity"/>
    <property type="evidence" value="ECO:0007669"/>
    <property type="project" value="InterPro"/>
</dbReference>
<dbReference type="Gene3D" id="1.10.10.10">
    <property type="entry name" value="Winged helix-like DNA-binding domain superfamily/Winged helix DNA-binding domain"/>
    <property type="match status" value="1"/>
</dbReference>
<dbReference type="OrthoDB" id="5511415at2"/>